<feature type="domain" description="Glycosyltransferase 2-like" evidence="1">
    <location>
        <begin position="7"/>
        <end position="121"/>
    </location>
</feature>
<proteinExistence type="predicted"/>
<dbReference type="AlphaFoldDB" id="A0A2N0U2C0"/>
<dbReference type="GO" id="GO:0016758">
    <property type="term" value="F:hexosyltransferase activity"/>
    <property type="evidence" value="ECO:0007669"/>
    <property type="project" value="UniProtKB-ARBA"/>
</dbReference>
<dbReference type="STRING" id="447422.SAMN05660903_02445"/>
<dbReference type="SUPFAM" id="SSF53448">
    <property type="entry name" value="Nucleotide-diphospho-sugar transferases"/>
    <property type="match status" value="1"/>
</dbReference>
<evidence type="ECO:0000313" key="3">
    <source>
        <dbReference type="Proteomes" id="UP000232673"/>
    </source>
</evidence>
<gene>
    <name evidence="2" type="ORF">APR41_11990</name>
</gene>
<dbReference type="PANTHER" id="PTHR22916:SF3">
    <property type="entry name" value="UDP-GLCNAC:BETAGAL BETA-1,3-N-ACETYLGLUCOSAMINYLTRANSFERASE-LIKE PROTEIN 1"/>
    <property type="match status" value="1"/>
</dbReference>
<reference evidence="2 3" key="1">
    <citation type="submission" date="2015-10" db="EMBL/GenBank/DDBJ databases">
        <title>Draft genome sequence of Salegentibacter salinarum KCTC 12975.</title>
        <authorList>
            <person name="Lin W."/>
            <person name="Zheng Q."/>
        </authorList>
    </citation>
    <scope>NUCLEOTIDE SEQUENCE [LARGE SCALE GENOMIC DNA]</scope>
    <source>
        <strain evidence="2 3">KCTC 12975</strain>
    </source>
</reference>
<evidence type="ECO:0000313" key="2">
    <source>
        <dbReference type="EMBL" id="PKD21129.1"/>
    </source>
</evidence>
<keyword evidence="3" id="KW-1185">Reference proteome</keyword>
<dbReference type="InterPro" id="IPR029044">
    <property type="entry name" value="Nucleotide-diphossugar_trans"/>
</dbReference>
<dbReference type="OrthoDB" id="199095at2"/>
<dbReference type="RefSeq" id="WP_079713487.1">
    <property type="nucleotide sequence ID" value="NZ_FUZC01000009.1"/>
</dbReference>
<name>A0A2N0U2C0_9FLAO</name>
<dbReference type="Pfam" id="PF00535">
    <property type="entry name" value="Glycos_transf_2"/>
    <property type="match status" value="1"/>
</dbReference>
<comment type="caution">
    <text evidence="2">The sequence shown here is derived from an EMBL/GenBank/DDBJ whole genome shotgun (WGS) entry which is preliminary data.</text>
</comment>
<dbReference type="Gene3D" id="3.90.550.10">
    <property type="entry name" value="Spore Coat Polysaccharide Biosynthesis Protein SpsA, Chain A"/>
    <property type="match status" value="1"/>
</dbReference>
<sequence>MSEICVSIFMLTYNQENFIAQAIEGVLIQETNFSYQLVIGDDCSTDKTMEICSNYASKHPKKIKLLLNEKNIGIGANYVKTYAECDGKYVAICDGDDYWIDPNKLQKQVDFLEENPDYKIIYTNNYSLFPSGKKTGPKKDDRPLTTDFQDLVLGNYMASVTVLFKNTPLTYKMKKWIPTSAYGDWPTYLLVLNRGGKIFFMNEPTAVYRKDFGTSTELRKTKSKMGKINLSILEMLLDDETFKKRKEILKAAIYRLKLGLIGSLNKEHNFYDSFLLLIRLSLEKGDWVILRRYISSLKRTLVLLSRLDKYSLNSK</sequence>
<accession>A0A2N0U2C0</accession>
<dbReference type="PANTHER" id="PTHR22916">
    <property type="entry name" value="GLYCOSYLTRANSFERASE"/>
    <property type="match status" value="1"/>
</dbReference>
<organism evidence="2 3">
    <name type="scientific">Salegentibacter salinarum</name>
    <dbReference type="NCBI Taxonomy" id="447422"/>
    <lineage>
        <taxon>Bacteria</taxon>
        <taxon>Pseudomonadati</taxon>
        <taxon>Bacteroidota</taxon>
        <taxon>Flavobacteriia</taxon>
        <taxon>Flavobacteriales</taxon>
        <taxon>Flavobacteriaceae</taxon>
        <taxon>Salegentibacter</taxon>
    </lineage>
</organism>
<evidence type="ECO:0000259" key="1">
    <source>
        <dbReference type="Pfam" id="PF00535"/>
    </source>
</evidence>
<dbReference type="EMBL" id="LKTS01000002">
    <property type="protein sequence ID" value="PKD21129.1"/>
    <property type="molecule type" value="Genomic_DNA"/>
</dbReference>
<protein>
    <recommendedName>
        <fullName evidence="1">Glycosyltransferase 2-like domain-containing protein</fullName>
    </recommendedName>
</protein>
<dbReference type="InterPro" id="IPR001173">
    <property type="entry name" value="Glyco_trans_2-like"/>
</dbReference>
<dbReference type="Proteomes" id="UP000232673">
    <property type="component" value="Unassembled WGS sequence"/>
</dbReference>